<dbReference type="InterPro" id="IPR035919">
    <property type="entry name" value="EAL_sf"/>
</dbReference>
<keyword evidence="1" id="KW-0472">Membrane</keyword>
<dbReference type="PANTHER" id="PTHR33121:SF79">
    <property type="entry name" value="CYCLIC DI-GMP PHOSPHODIESTERASE PDED-RELATED"/>
    <property type="match status" value="1"/>
</dbReference>
<dbReference type="EMBL" id="CP022358">
    <property type="protein sequence ID" value="ASK71120.1"/>
    <property type="molecule type" value="Genomic_DNA"/>
</dbReference>
<dbReference type="RefSeq" id="WP_089068863.1">
    <property type="nucleotide sequence ID" value="NZ_CP022358.1"/>
</dbReference>
<keyword evidence="5" id="KW-1185">Reference proteome</keyword>
<dbReference type="Gene3D" id="3.20.20.450">
    <property type="entry name" value="EAL domain"/>
    <property type="match status" value="1"/>
</dbReference>
<dbReference type="InterPro" id="IPR001633">
    <property type="entry name" value="EAL_dom"/>
</dbReference>
<dbReference type="InterPro" id="IPR013655">
    <property type="entry name" value="PAS_fold_3"/>
</dbReference>
<keyword evidence="1" id="KW-1133">Transmembrane helix</keyword>
<dbReference type="SUPFAM" id="SSF55785">
    <property type="entry name" value="PYP-like sensor domain (PAS domain)"/>
    <property type="match status" value="1"/>
</dbReference>
<dbReference type="SMART" id="SM00267">
    <property type="entry name" value="GGDEF"/>
    <property type="match status" value="1"/>
</dbReference>
<dbReference type="Proteomes" id="UP000198367">
    <property type="component" value="Chromosome"/>
</dbReference>
<dbReference type="GO" id="GO:0071111">
    <property type="term" value="F:cyclic-guanylate-specific phosphodiesterase activity"/>
    <property type="evidence" value="ECO:0007669"/>
    <property type="project" value="InterPro"/>
</dbReference>
<dbReference type="CDD" id="cd01948">
    <property type="entry name" value="EAL"/>
    <property type="match status" value="1"/>
</dbReference>
<reference evidence="4 5" key="1">
    <citation type="submission" date="2017-07" db="EMBL/GenBank/DDBJ databases">
        <title>Phenotypical and genomic characterization of a clinical isolate of Shewanella bicestrii sp. nov. producing an extended-spectrum beta-lactamase and a new oxacillinase variant.</title>
        <authorList>
            <person name="Jousset A.B."/>
            <person name="Bonnin R.A."/>
            <person name="Girlich D."/>
            <person name="Dabos L."/>
            <person name="Potron A."/>
            <person name="Dortet L."/>
            <person name="Glaser P."/>
            <person name="Naas T."/>
        </authorList>
    </citation>
    <scope>NUCLEOTIDE SEQUENCE [LARGE SCALE GENOMIC DNA]</scope>
    <source>
        <strain evidence="4 5">JAB-1</strain>
    </source>
</reference>
<keyword evidence="1" id="KW-0812">Transmembrane</keyword>
<dbReference type="InterPro" id="IPR043128">
    <property type="entry name" value="Rev_trsase/Diguanyl_cyclase"/>
</dbReference>
<sequence>MLRKLSLAVLIPACMLALYLVLVTAEYFYESELVRNELADRQVSQIKQQLLRMQAVVQSAQALQDIERIEQEVSLATLDMNVMVYILLDANSRIRFANHTVWRDSNAIEVIDGYDVVKHHAVVQSGQASILVNPERLSIQAYYPVEAQYPGATELVYLESDLAPLVARASTELQQRFMRVWGLGALLLIGFTFVLYYLLIRPFKMLSQSAKHVGTPEFSTQVPWSASEVLSLQTSLQQVHERLARAVKQLNDSEQRWLFAVEGSRNGIWDWDIRTGEVFLSDRWKEMIGYQPDELEGAFQTWESRLHPDDRQSVLDCLQEYVSGKTKEFESVHRLLHRDGHYVWVFDRGMLVDWDHLGRPTRMIGIHVDVSESERNHAAIAELVKQSESDDRMLPEAFMQQLSQYLSQRPSAGHWGALLLLNVETHAVSDTLSSHELDRLLSQLNARLSSYFAENILVSHIELGRFAILTKELAADATMAGRRALALATELRHMTTRPFHQGEQSVSFNADIGICLLDSVETLAPEIALRRAELALQHAHSLEQAGCAFYHPDLEHIQDPELSLCQQLKRAITDNQLSLMFQPVVDMQGKIVAAEVLSRWHLANGDIIPVAKFIGLAERHGLIASLDLNVATRVCQLIKQFKQQGISLPRLTLNISTLSFCQADFVEQLVALTRRYELDDNQLGIELTESALLTSASFIQPRISLLAEAGIAITLDNFGAGQGALSCLRHYPLNEVKLDLHCAANLTTDTSWGQALIQSVQAFNLSIVAKGVESPQQQQLFSQLGCTHFQGYNIARALSVNDFKQLVCPRPLLRSV</sequence>
<dbReference type="SMART" id="SM00086">
    <property type="entry name" value="PAC"/>
    <property type="match status" value="1"/>
</dbReference>
<evidence type="ECO:0000259" key="3">
    <source>
        <dbReference type="PROSITE" id="PS50883"/>
    </source>
</evidence>
<dbReference type="SMART" id="SM00052">
    <property type="entry name" value="EAL"/>
    <property type="match status" value="1"/>
</dbReference>
<dbReference type="InterPro" id="IPR001610">
    <property type="entry name" value="PAC"/>
</dbReference>
<dbReference type="PANTHER" id="PTHR33121">
    <property type="entry name" value="CYCLIC DI-GMP PHOSPHODIESTERASE PDEF"/>
    <property type="match status" value="1"/>
</dbReference>
<dbReference type="NCBIfam" id="TIGR00229">
    <property type="entry name" value="sensory_box"/>
    <property type="match status" value="1"/>
</dbReference>
<evidence type="ECO:0000259" key="2">
    <source>
        <dbReference type="PROSITE" id="PS50112"/>
    </source>
</evidence>
<dbReference type="PROSITE" id="PS50883">
    <property type="entry name" value="EAL"/>
    <property type="match status" value="1"/>
</dbReference>
<dbReference type="SUPFAM" id="SSF141868">
    <property type="entry name" value="EAL domain-like"/>
    <property type="match status" value="1"/>
</dbReference>
<dbReference type="InterPro" id="IPR000160">
    <property type="entry name" value="GGDEF_dom"/>
</dbReference>
<name>A0A220UT01_9GAMM</name>
<dbReference type="Gene3D" id="6.10.340.10">
    <property type="match status" value="1"/>
</dbReference>
<feature type="domain" description="EAL" evidence="3">
    <location>
        <begin position="561"/>
        <end position="811"/>
    </location>
</feature>
<dbReference type="CDD" id="cd00130">
    <property type="entry name" value="PAS"/>
    <property type="match status" value="1"/>
</dbReference>
<dbReference type="Pfam" id="PF00990">
    <property type="entry name" value="GGDEF"/>
    <property type="match status" value="1"/>
</dbReference>
<evidence type="ECO:0000313" key="5">
    <source>
        <dbReference type="Proteomes" id="UP000198367"/>
    </source>
</evidence>
<dbReference type="InterPro" id="IPR050706">
    <property type="entry name" value="Cyclic-di-GMP_PDE-like"/>
</dbReference>
<evidence type="ECO:0000256" key="1">
    <source>
        <dbReference type="SAM" id="Phobius"/>
    </source>
</evidence>
<dbReference type="InterPro" id="IPR029787">
    <property type="entry name" value="Nucleotide_cyclase"/>
</dbReference>
<proteinExistence type="predicted"/>
<feature type="transmembrane region" description="Helical" evidence="1">
    <location>
        <begin position="180"/>
        <end position="199"/>
    </location>
</feature>
<dbReference type="Gene3D" id="3.30.450.20">
    <property type="entry name" value="PAS domain"/>
    <property type="match status" value="1"/>
</dbReference>
<feature type="domain" description="PAS" evidence="2">
    <location>
        <begin position="253"/>
        <end position="325"/>
    </location>
</feature>
<dbReference type="InterPro" id="IPR000014">
    <property type="entry name" value="PAS"/>
</dbReference>
<dbReference type="Pfam" id="PF08447">
    <property type="entry name" value="PAS_3"/>
    <property type="match status" value="1"/>
</dbReference>
<dbReference type="KEGG" id="sbj:CF168_20785"/>
<dbReference type="SMART" id="SM00091">
    <property type="entry name" value="PAS"/>
    <property type="match status" value="1"/>
</dbReference>
<dbReference type="SUPFAM" id="SSF55073">
    <property type="entry name" value="Nucleotide cyclase"/>
    <property type="match status" value="1"/>
</dbReference>
<dbReference type="PROSITE" id="PS50112">
    <property type="entry name" value="PAS"/>
    <property type="match status" value="1"/>
</dbReference>
<organism evidence="4 5">
    <name type="scientific">Shewanella bicestrii</name>
    <dbReference type="NCBI Taxonomy" id="2018305"/>
    <lineage>
        <taxon>Bacteria</taxon>
        <taxon>Pseudomonadati</taxon>
        <taxon>Pseudomonadota</taxon>
        <taxon>Gammaproteobacteria</taxon>
        <taxon>Alteromonadales</taxon>
        <taxon>Shewanellaceae</taxon>
        <taxon>Shewanella</taxon>
    </lineage>
</organism>
<dbReference type="Pfam" id="PF00563">
    <property type="entry name" value="EAL"/>
    <property type="match status" value="1"/>
</dbReference>
<protein>
    <submittedName>
        <fullName evidence="4">Sensor domain-containing phosphodiesterase</fullName>
    </submittedName>
</protein>
<dbReference type="InterPro" id="IPR035965">
    <property type="entry name" value="PAS-like_dom_sf"/>
</dbReference>
<accession>A0A220UT01</accession>
<gene>
    <name evidence="4" type="ORF">CF168_20785</name>
</gene>
<evidence type="ECO:0000313" key="4">
    <source>
        <dbReference type="EMBL" id="ASK71120.1"/>
    </source>
</evidence>
<dbReference type="AlphaFoldDB" id="A0A220UT01"/>
<dbReference type="Gene3D" id="3.30.70.270">
    <property type="match status" value="1"/>
</dbReference>